<dbReference type="CDD" id="cd07043">
    <property type="entry name" value="STAS_anti-anti-sigma_factors"/>
    <property type="match status" value="1"/>
</dbReference>
<organism evidence="2 3">
    <name type="scientific">Planosporangium thailandense</name>
    <dbReference type="NCBI Taxonomy" id="765197"/>
    <lineage>
        <taxon>Bacteria</taxon>
        <taxon>Bacillati</taxon>
        <taxon>Actinomycetota</taxon>
        <taxon>Actinomycetes</taxon>
        <taxon>Micromonosporales</taxon>
        <taxon>Micromonosporaceae</taxon>
        <taxon>Planosporangium</taxon>
    </lineage>
</organism>
<name>A0ABX0XZE3_9ACTN</name>
<dbReference type="SUPFAM" id="SSF52091">
    <property type="entry name" value="SpoIIaa-like"/>
    <property type="match status" value="1"/>
</dbReference>
<dbReference type="RefSeq" id="WP_167925448.1">
    <property type="nucleotide sequence ID" value="NZ_JAATVY010000007.1"/>
</dbReference>
<dbReference type="Proteomes" id="UP000722989">
    <property type="component" value="Unassembled WGS sequence"/>
</dbReference>
<dbReference type="InterPro" id="IPR036513">
    <property type="entry name" value="STAS_dom_sf"/>
</dbReference>
<evidence type="ECO:0000313" key="3">
    <source>
        <dbReference type="Proteomes" id="UP000722989"/>
    </source>
</evidence>
<dbReference type="Pfam" id="PF01740">
    <property type="entry name" value="STAS"/>
    <property type="match status" value="1"/>
</dbReference>
<reference evidence="2 3" key="1">
    <citation type="submission" date="2020-03" db="EMBL/GenBank/DDBJ databases">
        <title>WGS of the type strain of Planosporangium spp.</title>
        <authorList>
            <person name="Thawai C."/>
        </authorList>
    </citation>
    <scope>NUCLEOTIDE SEQUENCE [LARGE SCALE GENOMIC DNA]</scope>
    <source>
        <strain evidence="2 3">TBRC 5610</strain>
    </source>
</reference>
<dbReference type="InterPro" id="IPR002645">
    <property type="entry name" value="STAS_dom"/>
</dbReference>
<dbReference type="Gene3D" id="3.30.750.24">
    <property type="entry name" value="STAS domain"/>
    <property type="match status" value="1"/>
</dbReference>
<comment type="caution">
    <text evidence="2">The sequence shown here is derived from an EMBL/GenBank/DDBJ whole genome shotgun (WGS) entry which is preliminary data.</text>
</comment>
<evidence type="ECO:0000313" key="2">
    <source>
        <dbReference type="EMBL" id="NJC70534.1"/>
    </source>
</evidence>
<dbReference type="EMBL" id="JAATVY010000007">
    <property type="protein sequence ID" value="NJC70534.1"/>
    <property type="molecule type" value="Genomic_DNA"/>
</dbReference>
<protein>
    <submittedName>
        <fullName evidence="2">STAS domain-containing protein</fullName>
    </submittedName>
</protein>
<accession>A0ABX0XZE3</accession>
<feature type="domain" description="STAS" evidence="1">
    <location>
        <begin position="4"/>
        <end position="96"/>
    </location>
</feature>
<evidence type="ECO:0000259" key="1">
    <source>
        <dbReference type="PROSITE" id="PS50801"/>
    </source>
</evidence>
<dbReference type="PROSITE" id="PS50801">
    <property type="entry name" value="STAS"/>
    <property type="match status" value="1"/>
</dbReference>
<sequence length="115" mass="11917">MTEGQTAVLAVPGGYVARLDGDVDRAVVDAVEDEIVRRTTPTAGLVVDLGAVSFLDSAGVSLLDRLVRRHEQGGAAVLIVAPEGGSPRFSLRVCGFRPDLLANALPEALAAIAPR</sequence>
<keyword evidence="3" id="KW-1185">Reference proteome</keyword>
<proteinExistence type="predicted"/>
<gene>
    <name evidence="2" type="ORF">HC031_12540</name>
</gene>